<keyword evidence="2" id="KW-0413">Isomerase</keyword>
<protein>
    <submittedName>
        <fullName evidence="2">Putative DsbA family dithiol-disulfide isomerase</fullName>
    </submittedName>
</protein>
<dbReference type="EMBL" id="QTTT01000001">
    <property type="protein sequence ID" value="REF00847.1"/>
    <property type="molecule type" value="Genomic_DNA"/>
</dbReference>
<proteinExistence type="predicted"/>
<evidence type="ECO:0000313" key="3">
    <source>
        <dbReference type="Proteomes" id="UP000256661"/>
    </source>
</evidence>
<evidence type="ECO:0000259" key="1">
    <source>
        <dbReference type="Pfam" id="PF01323"/>
    </source>
</evidence>
<dbReference type="InterPro" id="IPR036249">
    <property type="entry name" value="Thioredoxin-like_sf"/>
</dbReference>
<dbReference type="GO" id="GO:0016491">
    <property type="term" value="F:oxidoreductase activity"/>
    <property type="evidence" value="ECO:0007669"/>
    <property type="project" value="InterPro"/>
</dbReference>
<dbReference type="InterPro" id="IPR001853">
    <property type="entry name" value="DSBA-like_thioredoxin_dom"/>
</dbReference>
<comment type="caution">
    <text evidence="2">The sequence shown here is derived from an EMBL/GenBank/DDBJ whole genome shotgun (WGS) entry which is preliminary data.</text>
</comment>
<evidence type="ECO:0000313" key="2">
    <source>
        <dbReference type="EMBL" id="REF00847.1"/>
    </source>
</evidence>
<keyword evidence="3" id="KW-1185">Reference proteome</keyword>
<gene>
    <name evidence="2" type="ORF">DFJ69_6441</name>
</gene>
<dbReference type="PANTHER" id="PTHR13887:SF41">
    <property type="entry name" value="THIOREDOXIN SUPERFAMILY PROTEIN"/>
    <property type="match status" value="1"/>
</dbReference>
<dbReference type="RefSeq" id="WP_170177885.1">
    <property type="nucleotide sequence ID" value="NZ_QTTT01000001.1"/>
</dbReference>
<dbReference type="PANTHER" id="PTHR13887">
    <property type="entry name" value="GLUTATHIONE S-TRANSFERASE KAPPA"/>
    <property type="match status" value="1"/>
</dbReference>
<dbReference type="AlphaFoldDB" id="A0A3D9SY18"/>
<organism evidence="2 3">
    <name type="scientific">Thermomonospora umbrina</name>
    <dbReference type="NCBI Taxonomy" id="111806"/>
    <lineage>
        <taxon>Bacteria</taxon>
        <taxon>Bacillati</taxon>
        <taxon>Actinomycetota</taxon>
        <taxon>Actinomycetes</taxon>
        <taxon>Streptosporangiales</taxon>
        <taxon>Thermomonosporaceae</taxon>
        <taxon>Thermomonospora</taxon>
    </lineage>
</organism>
<dbReference type="SUPFAM" id="SSF52833">
    <property type="entry name" value="Thioredoxin-like"/>
    <property type="match status" value="1"/>
</dbReference>
<dbReference type="Pfam" id="PF01323">
    <property type="entry name" value="DSBA"/>
    <property type="match status" value="1"/>
</dbReference>
<dbReference type="CDD" id="cd03024">
    <property type="entry name" value="DsbA_FrnE"/>
    <property type="match status" value="1"/>
</dbReference>
<name>A0A3D9SY18_9ACTN</name>
<sequence>MKVRIVLDITCPWSFLGYTHFQQGAERFRAEGGAVDVEFLPFQLAPDASPAGEPLREVHRRKFGPASQERTARFTEIAAQSGLRVDFDRAVFTNTLDAHRLIAQAARQGRGEEMAARLFRAYFTDGLNVGDPEVLGRLAAEVGVTWDENEGAAEVAALIHQVRQQGVNGVPLFVIGDAGAVSGSRPVEEFHAILREASQEPSATPGG</sequence>
<dbReference type="Proteomes" id="UP000256661">
    <property type="component" value="Unassembled WGS sequence"/>
</dbReference>
<dbReference type="GO" id="GO:0016853">
    <property type="term" value="F:isomerase activity"/>
    <property type="evidence" value="ECO:0007669"/>
    <property type="project" value="UniProtKB-KW"/>
</dbReference>
<reference evidence="2 3" key="1">
    <citation type="submission" date="2018-08" db="EMBL/GenBank/DDBJ databases">
        <title>Sequencing the genomes of 1000 actinobacteria strains.</title>
        <authorList>
            <person name="Klenk H.-P."/>
        </authorList>
    </citation>
    <scope>NUCLEOTIDE SEQUENCE [LARGE SCALE GENOMIC DNA]</scope>
    <source>
        <strain evidence="2 3">DSM 43927</strain>
    </source>
</reference>
<dbReference type="Gene3D" id="3.40.30.10">
    <property type="entry name" value="Glutaredoxin"/>
    <property type="match status" value="1"/>
</dbReference>
<accession>A0A3D9SY18</accession>
<feature type="domain" description="DSBA-like thioredoxin" evidence="1">
    <location>
        <begin position="3"/>
        <end position="194"/>
    </location>
</feature>